<comment type="caution">
    <text evidence="6">The sequence shown here is derived from an EMBL/GenBank/DDBJ whole genome shotgun (WGS) entry which is preliminary data.</text>
</comment>
<evidence type="ECO:0000259" key="5">
    <source>
        <dbReference type="Pfam" id="PF04618"/>
    </source>
</evidence>
<feature type="region of interest" description="Disordered" evidence="4">
    <location>
        <begin position="1"/>
        <end position="136"/>
    </location>
</feature>
<evidence type="ECO:0000313" key="7">
    <source>
        <dbReference type="Proteomes" id="UP000287651"/>
    </source>
</evidence>
<organism evidence="6 7">
    <name type="scientific">Ensete ventricosum</name>
    <name type="common">Abyssinian banana</name>
    <name type="synonym">Musa ensete</name>
    <dbReference type="NCBI Taxonomy" id="4639"/>
    <lineage>
        <taxon>Eukaryota</taxon>
        <taxon>Viridiplantae</taxon>
        <taxon>Streptophyta</taxon>
        <taxon>Embryophyta</taxon>
        <taxon>Tracheophyta</taxon>
        <taxon>Spermatophyta</taxon>
        <taxon>Magnoliopsida</taxon>
        <taxon>Liliopsida</taxon>
        <taxon>Zingiberales</taxon>
        <taxon>Musaceae</taxon>
        <taxon>Ensete</taxon>
    </lineage>
</organism>
<gene>
    <name evidence="6" type="ORF">B296_00058700</name>
</gene>
<dbReference type="EMBL" id="AMZH03026212">
    <property type="protein sequence ID" value="RRT34716.1"/>
    <property type="molecule type" value="Genomic_DNA"/>
</dbReference>
<protein>
    <recommendedName>
        <fullName evidence="5">HD-ZIP protein N-terminal domain-containing protein</fullName>
    </recommendedName>
</protein>
<name>A0A426X5F6_ENSVE</name>
<dbReference type="Proteomes" id="UP000287651">
    <property type="component" value="Unassembled WGS sequence"/>
</dbReference>
<reference evidence="6 7" key="1">
    <citation type="journal article" date="2014" name="Agronomy (Basel)">
        <title>A Draft Genome Sequence for Ensete ventricosum, the Drought-Tolerant Tree Against Hunger.</title>
        <authorList>
            <person name="Harrison J."/>
            <person name="Moore K.A."/>
            <person name="Paszkiewicz K."/>
            <person name="Jones T."/>
            <person name="Grant M."/>
            <person name="Ambacheew D."/>
            <person name="Muzemil S."/>
            <person name="Studholme D.J."/>
        </authorList>
    </citation>
    <scope>NUCLEOTIDE SEQUENCE [LARGE SCALE GENOMIC DNA]</scope>
</reference>
<evidence type="ECO:0000256" key="1">
    <source>
        <dbReference type="ARBA" id="ARBA00004123"/>
    </source>
</evidence>
<dbReference type="PANTHER" id="PTHR45714">
    <property type="entry name" value="HOMEOBOX-LEUCINE ZIPPER PROTEIN HAT14"/>
    <property type="match status" value="1"/>
</dbReference>
<feature type="compositionally biased region" description="Low complexity" evidence="4">
    <location>
        <begin position="126"/>
        <end position="136"/>
    </location>
</feature>
<dbReference type="InterPro" id="IPR006712">
    <property type="entry name" value="HD-ZIP_N"/>
</dbReference>
<feature type="region of interest" description="Disordered" evidence="4">
    <location>
        <begin position="174"/>
        <end position="200"/>
    </location>
</feature>
<keyword evidence="3" id="KW-0804">Transcription</keyword>
<evidence type="ECO:0000256" key="3">
    <source>
        <dbReference type="ARBA" id="ARBA00023163"/>
    </source>
</evidence>
<evidence type="ECO:0000256" key="4">
    <source>
        <dbReference type="SAM" id="MobiDB-lite"/>
    </source>
</evidence>
<dbReference type="Pfam" id="PF04618">
    <property type="entry name" value="HD-ZIP_N"/>
    <property type="match status" value="1"/>
</dbReference>
<dbReference type="PANTHER" id="PTHR45714:SF16">
    <property type="entry name" value="HOMEOBOX-LEUCINE ZIPPER PROTEIN HAT2"/>
    <property type="match status" value="1"/>
</dbReference>
<proteinExistence type="predicted"/>
<feature type="compositionally biased region" description="Low complexity" evidence="4">
    <location>
        <begin position="44"/>
        <end position="54"/>
    </location>
</feature>
<accession>A0A426X5F6</accession>
<dbReference type="AlphaFoldDB" id="A0A426X5F6"/>
<evidence type="ECO:0000313" key="6">
    <source>
        <dbReference type="EMBL" id="RRT34716.1"/>
    </source>
</evidence>
<feature type="compositionally biased region" description="Basic and acidic residues" evidence="4">
    <location>
        <begin position="56"/>
        <end position="74"/>
    </location>
</feature>
<dbReference type="InterPro" id="IPR050762">
    <property type="entry name" value="HD-ZIP_Homeobox_LZ_Class_II"/>
</dbReference>
<sequence>MRPVLDMSGGAAEARPLPRLRGIDVNRAPAGATERDSEEDAGTSSPNSTLSSVSGKRGERDHHLGDELDPDRACSRGISDEEDGDGSRKKLRLSKDQSAILEDSFKEHNTLNPMLRDPHRREPEAAEGSAGAESSEAVAAVLHAHDSPNHTQHVPFLRARLQLHHLLLTVDQRADARTPSDPPPPADPGPVGADPAPALPRCPSAALLAELTSTTPTIERTRHEHHINTPPWPWPWPWLLASRQRWVAMVGGAHGPEPAVFAQWTRRRNTSTRQAPYSPLTFWR</sequence>
<comment type="subcellular location">
    <subcellularLocation>
        <location evidence="1">Nucleus</location>
    </subcellularLocation>
</comment>
<keyword evidence="2" id="KW-0805">Transcription regulation</keyword>
<dbReference type="GO" id="GO:0005634">
    <property type="term" value="C:nucleus"/>
    <property type="evidence" value="ECO:0007669"/>
    <property type="project" value="UniProtKB-SubCell"/>
</dbReference>
<feature type="domain" description="HD-ZIP protein N-terminal" evidence="5">
    <location>
        <begin position="18"/>
        <end position="61"/>
    </location>
</feature>
<evidence type="ECO:0000256" key="2">
    <source>
        <dbReference type="ARBA" id="ARBA00023015"/>
    </source>
</evidence>